<dbReference type="Proteomes" id="UP000750711">
    <property type="component" value="Unassembled WGS sequence"/>
</dbReference>
<evidence type="ECO:0000259" key="2">
    <source>
        <dbReference type="Pfam" id="PF22939"/>
    </source>
</evidence>
<dbReference type="EMBL" id="JAGHQM010000201">
    <property type="protein sequence ID" value="KAH0563452.1"/>
    <property type="molecule type" value="Genomic_DNA"/>
</dbReference>
<dbReference type="InterPro" id="IPR056884">
    <property type="entry name" value="NPHP3-like_N"/>
</dbReference>
<organism evidence="4 5">
    <name type="scientific">Trichoglossum hirsutum</name>
    <dbReference type="NCBI Taxonomy" id="265104"/>
    <lineage>
        <taxon>Eukaryota</taxon>
        <taxon>Fungi</taxon>
        <taxon>Dikarya</taxon>
        <taxon>Ascomycota</taxon>
        <taxon>Pezizomycotina</taxon>
        <taxon>Geoglossomycetes</taxon>
        <taxon>Geoglossales</taxon>
        <taxon>Geoglossaceae</taxon>
        <taxon>Trichoglossum</taxon>
    </lineage>
</organism>
<reference evidence="4" key="1">
    <citation type="submission" date="2021-03" db="EMBL/GenBank/DDBJ databases">
        <title>Comparative genomics and phylogenomic investigation of the class Geoglossomycetes provide insights into ecological specialization and systematics.</title>
        <authorList>
            <person name="Melie T."/>
            <person name="Pirro S."/>
            <person name="Miller A.N."/>
            <person name="Quandt A."/>
        </authorList>
    </citation>
    <scope>NUCLEOTIDE SEQUENCE</scope>
    <source>
        <strain evidence="4">CAQ_001_2017</strain>
    </source>
</reference>
<dbReference type="Pfam" id="PF24883">
    <property type="entry name" value="NPHP3_N"/>
    <property type="match status" value="1"/>
</dbReference>
<dbReference type="AlphaFoldDB" id="A0A9P8RS68"/>
<evidence type="ECO:0000259" key="3">
    <source>
        <dbReference type="Pfam" id="PF24883"/>
    </source>
</evidence>
<keyword evidence="1" id="KW-0677">Repeat</keyword>
<dbReference type="SUPFAM" id="SSF52540">
    <property type="entry name" value="P-loop containing nucleoside triphosphate hydrolases"/>
    <property type="match status" value="1"/>
</dbReference>
<evidence type="ECO:0000256" key="1">
    <source>
        <dbReference type="ARBA" id="ARBA00022737"/>
    </source>
</evidence>
<gene>
    <name evidence="4" type="ORF">GP486_001989</name>
</gene>
<evidence type="ECO:0000313" key="4">
    <source>
        <dbReference type="EMBL" id="KAH0563452.1"/>
    </source>
</evidence>
<sequence length="758" mass="86861">MPSHFRIRESLALGLRPNSLIYLSIADNIAFDLAFQQHVNKLSQSESDAFLDAYRDITPETLLSKVNDFDNAHHDKSMNRRCAEPVARFLRVIDQLMGGVAIAKQSNPNISALVVGAVRAVIDVAIKFVTFFSRLTDMMLRLSDHLEHLAEYAKAAREVKLVQTAAQARHAFVDGQGKERRWASIRIFIRVQWEPFEASFGALELNIQHHLDVLLHSAHAVQLNAIRALQEESTKERADKRQAVRRQASKESEKLRVKLLRWLNEIKFDEDHDTIYSKRYPDTGNWLVQDSRFQQWFNSQTSALLWCYGKPGAGKSVLASIVLEHITTRHGLNDKIGIAFAYIRHNSLESQQPSRIVSTFIKQLCWKKEQIPQYLLDFYDTYSRTDRTPPFDKYMDNLLCLAKSYTQVFLVIDALDECKQDEEDQIVNREQILGFAFNLADRVSCAKVFVTSRIETDIAQAFAYRKTPVIQIEARNVIEDITTYVNGRVEDLVKIGKLRLRNPSLKQKITKTLITRAEGMFLWVNLQLINICKQRSDQDIEVELGNTPRGLDRTYTQALHQIQQLAVPIQELARRCFAWVIYAARPLRVGELLEAVQIEDSSGKRENLTRYGEDVIIEACVNLLEVYNGYVRPIHFSVKEHFTRRATQQDIAVQEGLGQFFVNLAAAHIMISHSCLSYLMQGFLDAGPCGDIMALRHRVLTYRLASYSSYFFDIHLSHLPQVPEDLKQRLRAFLSIGNTTLAAVMQLRELRGHDNLAN</sequence>
<name>A0A9P8RS68_9PEZI</name>
<dbReference type="InterPro" id="IPR027417">
    <property type="entry name" value="P-loop_NTPase"/>
</dbReference>
<feature type="domain" description="GPI inositol-deacylase winged helix" evidence="2">
    <location>
        <begin position="569"/>
        <end position="653"/>
    </location>
</feature>
<dbReference type="PANTHER" id="PTHR10039:SF16">
    <property type="entry name" value="GPI INOSITOL-DEACYLASE"/>
    <property type="match status" value="1"/>
</dbReference>
<feature type="domain" description="Nephrocystin 3-like N-terminal" evidence="3">
    <location>
        <begin position="282"/>
        <end position="453"/>
    </location>
</feature>
<protein>
    <recommendedName>
        <fullName evidence="6">NACHT domain-containing protein</fullName>
    </recommendedName>
</protein>
<evidence type="ECO:0008006" key="6">
    <source>
        <dbReference type="Google" id="ProtNLM"/>
    </source>
</evidence>
<feature type="non-terminal residue" evidence="4">
    <location>
        <position position="758"/>
    </location>
</feature>
<proteinExistence type="predicted"/>
<comment type="caution">
    <text evidence="4">The sequence shown here is derived from an EMBL/GenBank/DDBJ whole genome shotgun (WGS) entry which is preliminary data.</text>
</comment>
<evidence type="ECO:0000313" key="5">
    <source>
        <dbReference type="Proteomes" id="UP000750711"/>
    </source>
</evidence>
<accession>A0A9P8RS68</accession>
<dbReference type="InterPro" id="IPR054471">
    <property type="entry name" value="GPIID_WHD"/>
</dbReference>
<dbReference type="PANTHER" id="PTHR10039">
    <property type="entry name" value="AMELOGENIN"/>
    <property type="match status" value="1"/>
</dbReference>
<dbReference type="Gene3D" id="3.40.50.300">
    <property type="entry name" value="P-loop containing nucleotide triphosphate hydrolases"/>
    <property type="match status" value="1"/>
</dbReference>
<dbReference type="Pfam" id="PF22939">
    <property type="entry name" value="WHD_GPIID"/>
    <property type="match status" value="1"/>
</dbReference>
<keyword evidence="5" id="KW-1185">Reference proteome</keyword>